<dbReference type="PROSITE" id="PS50983">
    <property type="entry name" value="FE_B12_PBP"/>
    <property type="match status" value="1"/>
</dbReference>
<dbReference type="Proteomes" id="UP000319502">
    <property type="component" value="Unassembled WGS sequence"/>
</dbReference>
<dbReference type="Gene3D" id="3.40.50.1980">
    <property type="entry name" value="Nitrogenase molybdenum iron protein domain"/>
    <property type="match status" value="2"/>
</dbReference>
<comment type="caution">
    <text evidence="4">The sequence shown here is derived from an EMBL/GenBank/DDBJ whole genome shotgun (WGS) entry which is preliminary data.</text>
</comment>
<name>A0A557R066_9RHOO</name>
<evidence type="ECO:0000256" key="2">
    <source>
        <dbReference type="SAM" id="SignalP"/>
    </source>
</evidence>
<dbReference type="CDD" id="cd01144">
    <property type="entry name" value="BtuF"/>
    <property type="match status" value="1"/>
</dbReference>
<dbReference type="RefSeq" id="WP_144308092.1">
    <property type="nucleotide sequence ID" value="NZ_VMNK01000003.1"/>
</dbReference>
<feature type="chain" id="PRO_5021874563" evidence="2">
    <location>
        <begin position="24"/>
        <end position="297"/>
    </location>
</feature>
<evidence type="ECO:0000313" key="4">
    <source>
        <dbReference type="EMBL" id="TVO58553.1"/>
    </source>
</evidence>
<dbReference type="GO" id="GO:0071281">
    <property type="term" value="P:cellular response to iron ion"/>
    <property type="evidence" value="ECO:0007669"/>
    <property type="project" value="TreeGrafter"/>
</dbReference>
<dbReference type="EMBL" id="VMNK01000003">
    <property type="protein sequence ID" value="TVO58553.1"/>
    <property type="molecule type" value="Genomic_DNA"/>
</dbReference>
<dbReference type="SUPFAM" id="SSF53807">
    <property type="entry name" value="Helical backbone' metal receptor"/>
    <property type="match status" value="1"/>
</dbReference>
<evidence type="ECO:0000259" key="3">
    <source>
        <dbReference type="PROSITE" id="PS50983"/>
    </source>
</evidence>
<evidence type="ECO:0000313" key="5">
    <source>
        <dbReference type="Proteomes" id="UP000319502"/>
    </source>
</evidence>
<dbReference type="InterPro" id="IPR050902">
    <property type="entry name" value="ABC_Transporter_SBP"/>
</dbReference>
<feature type="signal peptide" evidence="2">
    <location>
        <begin position="1"/>
        <end position="23"/>
    </location>
</feature>
<dbReference type="Pfam" id="PF01497">
    <property type="entry name" value="Peripla_BP_2"/>
    <property type="match status" value="1"/>
</dbReference>
<dbReference type="PANTHER" id="PTHR30535">
    <property type="entry name" value="VITAMIN B12-BINDING PROTEIN"/>
    <property type="match status" value="1"/>
</dbReference>
<gene>
    <name evidence="4" type="ORF">FHP91_02485</name>
</gene>
<sequence>MTFRFSALILTLALLLPGLPAHAQLTVTDDVGQSVALPTPARRIVSLAPHVTELIYAAGAGHALVGAVDYSDYPVEARAVKRVGSYVRIDLEAVAALKPDVVIGWRSGNPATQLERLRALGLPVYINEPRSLDAVAHSLRQIGILAGTQGEANRAADAFVAHRNRLRDDYGSRPPVPVFYQIWNQPLMTINGHHLISDVIRLCGGHNVFDTLDVLAPKIGVEAVLASNPEAIVASGMGESRPEWLDEWRKWPTLTAVQQNNLFFVPPDLIQRHTPRILDGADRLCRHLDTARGKRTP</sequence>
<dbReference type="OrthoDB" id="6495095at2"/>
<evidence type="ECO:0000256" key="1">
    <source>
        <dbReference type="ARBA" id="ARBA00022729"/>
    </source>
</evidence>
<dbReference type="NCBIfam" id="NF038402">
    <property type="entry name" value="TroA_like"/>
    <property type="match status" value="1"/>
</dbReference>
<dbReference type="PANTHER" id="PTHR30535:SF34">
    <property type="entry name" value="MOLYBDATE-BINDING PROTEIN MOLA"/>
    <property type="match status" value="1"/>
</dbReference>
<feature type="domain" description="Fe/B12 periplasmic-binding" evidence="3">
    <location>
        <begin position="43"/>
        <end position="292"/>
    </location>
</feature>
<keyword evidence="1 2" id="KW-0732">Signal</keyword>
<keyword evidence="5" id="KW-1185">Reference proteome</keyword>
<dbReference type="AlphaFoldDB" id="A0A557R066"/>
<proteinExistence type="predicted"/>
<organism evidence="4 5">
    <name type="scientific">Denitromonas halophila</name>
    <dbReference type="NCBI Taxonomy" id="1629404"/>
    <lineage>
        <taxon>Bacteria</taxon>
        <taxon>Pseudomonadati</taxon>
        <taxon>Pseudomonadota</taxon>
        <taxon>Betaproteobacteria</taxon>
        <taxon>Rhodocyclales</taxon>
        <taxon>Zoogloeaceae</taxon>
        <taxon>Denitromonas</taxon>
    </lineage>
</organism>
<dbReference type="InterPro" id="IPR002491">
    <property type="entry name" value="ABC_transptr_periplasmic_BD"/>
</dbReference>
<dbReference type="InterPro" id="IPR054828">
    <property type="entry name" value="Vit_B12_bind_prot"/>
</dbReference>
<reference evidence="4 5" key="1">
    <citation type="submission" date="2019-07" db="EMBL/GenBank/DDBJ databases">
        <title>The pathways for chlorine oxyanion respiration interact through the shared metabolite chlorate.</title>
        <authorList>
            <person name="Barnum T.P."/>
            <person name="Cheng Y."/>
            <person name="Hill K.A."/>
            <person name="Lucas L.N."/>
            <person name="Carlson H.K."/>
            <person name="Coates J.D."/>
        </authorList>
    </citation>
    <scope>NUCLEOTIDE SEQUENCE [LARGE SCALE GENOMIC DNA]</scope>
    <source>
        <strain evidence="4 5">SFB-3</strain>
    </source>
</reference>
<protein>
    <submittedName>
        <fullName evidence="4">Cobalamin-binding protein</fullName>
    </submittedName>
</protein>
<accession>A0A557R066</accession>